<protein>
    <submittedName>
        <fullName evidence="2">Uncharacterized protein</fullName>
    </submittedName>
</protein>
<dbReference type="GO" id="GO:0008988">
    <property type="term" value="F:rRNA (adenine-N6-)-methyltransferase activity"/>
    <property type="evidence" value="ECO:0007669"/>
    <property type="project" value="InterPro"/>
</dbReference>
<keyword evidence="1" id="KW-1185">Reference proteome</keyword>
<dbReference type="InterPro" id="IPR039846">
    <property type="entry name" value="ZCCHC4"/>
</dbReference>
<dbReference type="GO" id="GO:0005730">
    <property type="term" value="C:nucleolus"/>
    <property type="evidence" value="ECO:0007669"/>
    <property type="project" value="TreeGrafter"/>
</dbReference>
<accession>A0A915ID12</accession>
<name>A0A915ID12_ROMCU</name>
<dbReference type="PANTHER" id="PTHR13493">
    <property type="entry name" value="ZINC FINGER CCHC DOMAIN-CONTAINING"/>
    <property type="match status" value="1"/>
</dbReference>
<sequence length="342" mass="39617">MKNPKGKSTVRVLDQREYSIFCAHGPCLLFERKKKDSAEVQQFYACSVYRNRKLCNFYLTEKDVERKREKYRQEPSDNSKLICHGETSIHNGHKLEWGITNAQLKNPTKLMTSIDNKDAESAQFYSPRSFAQYNMVANYFYGSHSVEKLESFFQSVNRLLIVVDPPFGTLCCQIAKSVKFLEETFAVKRKASNGVDNNLKNCECIWISPYFLQPKIIENYPQIKMLAYQSRQLLKIEDTIRIFEKSPDVLICTMSIPDTDTHGKNFPPERPVDFRRVKKRSYSQLLICVNISIVISTRANVQYENHPNYTMLSKEGSPIRIFTTLSPSVFVLVDNKYKCADT</sequence>
<dbReference type="AlphaFoldDB" id="A0A915ID12"/>
<dbReference type="GO" id="GO:0005737">
    <property type="term" value="C:cytoplasm"/>
    <property type="evidence" value="ECO:0007669"/>
    <property type="project" value="TreeGrafter"/>
</dbReference>
<reference evidence="2" key="1">
    <citation type="submission" date="2022-11" db="UniProtKB">
        <authorList>
            <consortium name="WormBaseParasite"/>
        </authorList>
    </citation>
    <scope>IDENTIFICATION</scope>
</reference>
<organism evidence="1 2">
    <name type="scientific">Romanomermis culicivorax</name>
    <name type="common">Nematode worm</name>
    <dbReference type="NCBI Taxonomy" id="13658"/>
    <lineage>
        <taxon>Eukaryota</taxon>
        <taxon>Metazoa</taxon>
        <taxon>Ecdysozoa</taxon>
        <taxon>Nematoda</taxon>
        <taxon>Enoplea</taxon>
        <taxon>Dorylaimia</taxon>
        <taxon>Mermithida</taxon>
        <taxon>Mermithoidea</taxon>
        <taxon>Mermithidae</taxon>
        <taxon>Romanomermis</taxon>
    </lineage>
</organism>
<dbReference type="WBParaSite" id="nRc.2.0.1.t12079-RA">
    <property type="protein sequence ID" value="nRc.2.0.1.t12079-RA"/>
    <property type="gene ID" value="nRc.2.0.1.g12079"/>
</dbReference>
<evidence type="ECO:0000313" key="1">
    <source>
        <dbReference type="Proteomes" id="UP000887565"/>
    </source>
</evidence>
<dbReference type="PANTHER" id="PTHR13493:SF3">
    <property type="entry name" value="RRNA N6-ADENOSINE-METHYLTRANSFERASE ZCCHC4"/>
    <property type="match status" value="1"/>
</dbReference>
<proteinExistence type="predicted"/>
<evidence type="ECO:0000313" key="2">
    <source>
        <dbReference type="WBParaSite" id="nRc.2.0.1.t12079-RA"/>
    </source>
</evidence>
<dbReference type="Proteomes" id="UP000887565">
    <property type="component" value="Unplaced"/>
</dbReference>